<sequence length="237" mass="25716">MSDPVSNAQIEDVLSSIRRLVSEDGRTSKTSISKSEGVETGSDKLVLTPALRVTEGEESVPESAEEIAESSAPEETQDHNSLDLTLLSGDGEGAWASDVAAADDEREQHPTLSDSGRDEPYEPDTPGESDYAGTEVDALAWEDHTDDEEDDLSGIGTDSGEDYLARDAETFEVDGTAEDLAGVDGEESFIDEEMLRDLVADIVRQELQGALGERITRNVRKLVRREIHRALTAHDLN</sequence>
<name>A0A1H8VUY8_9RHOB</name>
<feature type="compositionally biased region" description="Acidic residues" evidence="1">
    <location>
        <begin position="56"/>
        <end position="68"/>
    </location>
</feature>
<keyword evidence="3" id="KW-1185">Reference proteome</keyword>
<dbReference type="RefSeq" id="WP_093120457.1">
    <property type="nucleotide sequence ID" value="NZ_FODS01000035.1"/>
</dbReference>
<dbReference type="Proteomes" id="UP000198893">
    <property type="component" value="Unassembled WGS sequence"/>
</dbReference>
<evidence type="ECO:0000313" key="2">
    <source>
        <dbReference type="EMBL" id="SEP19201.1"/>
    </source>
</evidence>
<gene>
    <name evidence="2" type="ORF">SAMN04490248_1358</name>
</gene>
<evidence type="ECO:0000256" key="1">
    <source>
        <dbReference type="SAM" id="MobiDB-lite"/>
    </source>
</evidence>
<protein>
    <submittedName>
        <fullName evidence="2">Uncharacterized protein</fullName>
    </submittedName>
</protein>
<evidence type="ECO:0000313" key="3">
    <source>
        <dbReference type="Proteomes" id="UP000198893"/>
    </source>
</evidence>
<dbReference type="AlphaFoldDB" id="A0A1H8VUY8"/>
<dbReference type="OrthoDB" id="7875768at2"/>
<reference evidence="2 3" key="1">
    <citation type="submission" date="2016-10" db="EMBL/GenBank/DDBJ databases">
        <authorList>
            <person name="de Groot N.N."/>
        </authorList>
    </citation>
    <scope>NUCLEOTIDE SEQUENCE [LARGE SCALE GENOMIC DNA]</scope>
    <source>
        <strain evidence="2 3">DSM 27842</strain>
    </source>
</reference>
<accession>A0A1H8VUY8</accession>
<organism evidence="2 3">
    <name type="scientific">Salinihabitans flavidus</name>
    <dbReference type="NCBI Taxonomy" id="569882"/>
    <lineage>
        <taxon>Bacteria</taxon>
        <taxon>Pseudomonadati</taxon>
        <taxon>Pseudomonadota</taxon>
        <taxon>Alphaproteobacteria</taxon>
        <taxon>Rhodobacterales</taxon>
        <taxon>Roseobacteraceae</taxon>
        <taxon>Salinihabitans</taxon>
    </lineage>
</organism>
<feature type="region of interest" description="Disordered" evidence="1">
    <location>
        <begin position="21"/>
        <end position="161"/>
    </location>
</feature>
<dbReference type="STRING" id="569882.SAMN04490248_1358"/>
<dbReference type="EMBL" id="FODS01000035">
    <property type="protein sequence ID" value="SEP19201.1"/>
    <property type="molecule type" value="Genomic_DNA"/>
</dbReference>
<proteinExistence type="predicted"/>